<keyword evidence="3" id="KW-0238">DNA-binding</keyword>
<feature type="domain" description="MBD" evidence="7">
    <location>
        <begin position="1"/>
        <end position="64"/>
    </location>
</feature>
<dbReference type="SUPFAM" id="SSF54171">
    <property type="entry name" value="DNA-binding domain"/>
    <property type="match status" value="3"/>
</dbReference>
<feature type="domain" description="MBD" evidence="7">
    <location>
        <begin position="309"/>
        <end position="378"/>
    </location>
</feature>
<dbReference type="InterPro" id="IPR038945">
    <property type="entry name" value="MBD13-like"/>
</dbReference>
<name>A0AAN8W7S6_9MAGN</name>
<feature type="compositionally biased region" description="Low complexity" evidence="6">
    <location>
        <begin position="122"/>
        <end position="133"/>
    </location>
</feature>
<dbReference type="Gene3D" id="3.30.890.10">
    <property type="entry name" value="Methyl-cpg-binding Protein 2, Chain A"/>
    <property type="match status" value="2"/>
</dbReference>
<dbReference type="InterPro" id="IPR001739">
    <property type="entry name" value="Methyl_CpG_DNA-bd"/>
</dbReference>
<keyword evidence="9" id="KW-1185">Reference proteome</keyword>
<feature type="compositionally biased region" description="Polar residues" evidence="6">
    <location>
        <begin position="263"/>
        <end position="274"/>
    </location>
</feature>
<keyword evidence="5" id="KW-0539">Nucleus</keyword>
<feature type="compositionally biased region" description="Basic and acidic residues" evidence="6">
    <location>
        <begin position="592"/>
        <end position="606"/>
    </location>
</feature>
<feature type="compositionally biased region" description="Polar residues" evidence="6">
    <location>
        <begin position="134"/>
        <end position="143"/>
    </location>
</feature>
<accession>A0AAN8W7S6</accession>
<sequence>MSKEWLPPGWCLRVQMKDGVKIQYYANLSTGQKFSSKDALLRYVTGYNQSSESQPSVQLATRNSTKKYASSENPVKSSSRNVHIPTERPVKNSSRNVHIPSQSQVRSSSRKKHISSEDPVKSSSSNVHIPSPSQVKSSSQNKHTPTEVKRNSRSKDIPVRLNECAVNESSQTKHIPTTVRRSSRIKHIPRKDKENEASDIPGWLPDGWTVEIKVRQKGLKSGEKYKCYFDPSSKSRFYSKPEVFRYLETVKGKNCTSKKKEGTATSHLASQSNGDPLVESKPTSKMEVSQIPKLVNPRVSPRTPKAKKVKVQRFIDEELPLGWISEYKIRKNGKKDPYHTDPVTGYVFCSKRDVFRYLSTGEISRRTIKAKERSIDDAKLENDENSPLSSAGQKSKHSSTRRRLFVGNEDDSSIVLPETDGSRKKGHMNVTTQTSGPATAQSKGTKNKLNQMVCADMNGSAPPGANGLKKRGRTRKFPESNASSTTVADTQEKAVAGPAENNGGSKRKRAKKVDAEKKLDAAPAAGILQKESPEGLKRRGQKRRFPEIKASTTTVAGTQVEEHLPDEAVPQCAENKDGSMSSASTPASNILQEKKPIENGTKEGQNHKAYILPCRSSKRLAGIAPETVPSFEAGKQAPGVAGKGAVQDVPTPVSGPSLNASVDKAFLQLDTEQETSHSEHANEGMVSPLSKTTSYKTVIAEQNGYMETEEKAKKAEEKPESEQPSTMSLAEQDFGQELLPIGSASTTQGDGGIPSCDTL</sequence>
<keyword evidence="2" id="KW-0805">Transcription regulation</keyword>
<proteinExistence type="predicted"/>
<evidence type="ECO:0000256" key="3">
    <source>
        <dbReference type="ARBA" id="ARBA00023125"/>
    </source>
</evidence>
<dbReference type="Proteomes" id="UP001370490">
    <property type="component" value="Unassembled WGS sequence"/>
</dbReference>
<feature type="compositionally biased region" description="Basic and acidic residues" evidence="6">
    <location>
        <begin position="708"/>
        <end position="721"/>
    </location>
</feature>
<feature type="compositionally biased region" description="Polar residues" evidence="6">
    <location>
        <begin position="91"/>
        <end position="100"/>
    </location>
</feature>
<evidence type="ECO:0000313" key="9">
    <source>
        <dbReference type="Proteomes" id="UP001370490"/>
    </source>
</evidence>
<evidence type="ECO:0000259" key="7">
    <source>
        <dbReference type="PROSITE" id="PS50982"/>
    </source>
</evidence>
<comment type="subcellular location">
    <subcellularLocation>
        <location evidence="1">Nucleus</location>
    </subcellularLocation>
</comment>
<dbReference type="InterPro" id="IPR016177">
    <property type="entry name" value="DNA-bd_dom_sf"/>
</dbReference>
<feature type="region of interest" description="Disordered" evidence="6">
    <location>
        <begin position="51"/>
        <end position="183"/>
    </location>
</feature>
<evidence type="ECO:0000256" key="2">
    <source>
        <dbReference type="ARBA" id="ARBA00023015"/>
    </source>
</evidence>
<dbReference type="GO" id="GO:0005634">
    <property type="term" value="C:nucleus"/>
    <property type="evidence" value="ECO:0007669"/>
    <property type="project" value="UniProtKB-SubCell"/>
</dbReference>
<feature type="compositionally biased region" description="Polar residues" evidence="6">
    <location>
        <begin position="51"/>
        <end position="81"/>
    </location>
</feature>
<feature type="compositionally biased region" description="Polar residues" evidence="6">
    <location>
        <begin position="429"/>
        <end position="450"/>
    </location>
</feature>
<dbReference type="PANTHER" id="PTHR34067:SF20">
    <property type="entry name" value="OS08G0206700 PROTEIN"/>
    <property type="match status" value="1"/>
</dbReference>
<dbReference type="EMBL" id="JBAMMX010000001">
    <property type="protein sequence ID" value="KAK6947754.1"/>
    <property type="molecule type" value="Genomic_DNA"/>
</dbReference>
<dbReference type="PROSITE" id="PS50982">
    <property type="entry name" value="MBD"/>
    <property type="match status" value="3"/>
</dbReference>
<feature type="region of interest" description="Disordered" evidence="6">
    <location>
        <begin position="633"/>
        <end position="658"/>
    </location>
</feature>
<reference evidence="8 9" key="1">
    <citation type="submission" date="2023-12" db="EMBL/GenBank/DDBJ databases">
        <title>A high-quality genome assembly for Dillenia turbinata (Dilleniales).</title>
        <authorList>
            <person name="Chanderbali A."/>
        </authorList>
    </citation>
    <scope>NUCLEOTIDE SEQUENCE [LARGE SCALE GENOMIC DNA]</scope>
    <source>
        <strain evidence="8">LSX21</strain>
        <tissue evidence="8">Leaf</tissue>
    </source>
</reference>
<comment type="caution">
    <text evidence="8">The sequence shown here is derived from an EMBL/GenBank/DDBJ whole genome shotgun (WGS) entry which is preliminary data.</text>
</comment>
<feature type="compositionally biased region" description="Polar residues" evidence="6">
    <location>
        <begin position="578"/>
        <end position="591"/>
    </location>
</feature>
<feature type="compositionally biased region" description="Basic residues" evidence="6">
    <location>
        <begin position="394"/>
        <end position="404"/>
    </location>
</feature>
<evidence type="ECO:0000313" key="8">
    <source>
        <dbReference type="EMBL" id="KAK6947754.1"/>
    </source>
</evidence>
<protein>
    <submittedName>
        <fullName evidence="8">Methyl-CpG DNA binding</fullName>
    </submittedName>
</protein>
<dbReference type="Pfam" id="PF01429">
    <property type="entry name" value="MBD"/>
    <property type="match status" value="1"/>
</dbReference>
<evidence type="ECO:0000256" key="1">
    <source>
        <dbReference type="ARBA" id="ARBA00004123"/>
    </source>
</evidence>
<dbReference type="GO" id="GO:0003677">
    <property type="term" value="F:DNA binding"/>
    <property type="evidence" value="ECO:0007669"/>
    <property type="project" value="UniProtKB-KW"/>
</dbReference>
<feature type="region of interest" description="Disordered" evidence="6">
    <location>
        <begin position="255"/>
        <end position="290"/>
    </location>
</feature>
<feature type="region of interest" description="Disordered" evidence="6">
    <location>
        <begin position="378"/>
        <end position="609"/>
    </location>
</feature>
<keyword evidence="4" id="KW-0804">Transcription</keyword>
<evidence type="ECO:0000256" key="4">
    <source>
        <dbReference type="ARBA" id="ARBA00023163"/>
    </source>
</evidence>
<gene>
    <name evidence="8" type="ORF">RJ641_001227</name>
</gene>
<organism evidence="8 9">
    <name type="scientific">Dillenia turbinata</name>
    <dbReference type="NCBI Taxonomy" id="194707"/>
    <lineage>
        <taxon>Eukaryota</taxon>
        <taxon>Viridiplantae</taxon>
        <taxon>Streptophyta</taxon>
        <taxon>Embryophyta</taxon>
        <taxon>Tracheophyta</taxon>
        <taxon>Spermatophyta</taxon>
        <taxon>Magnoliopsida</taxon>
        <taxon>eudicotyledons</taxon>
        <taxon>Gunneridae</taxon>
        <taxon>Pentapetalae</taxon>
        <taxon>Dilleniales</taxon>
        <taxon>Dilleniaceae</taxon>
        <taxon>Dillenia</taxon>
    </lineage>
</organism>
<evidence type="ECO:0000256" key="5">
    <source>
        <dbReference type="ARBA" id="ARBA00023242"/>
    </source>
</evidence>
<dbReference type="PANTHER" id="PTHR34067">
    <property type="entry name" value="OS04G0193200 PROTEIN"/>
    <property type="match status" value="1"/>
</dbReference>
<feature type="compositionally biased region" description="Basic and acidic residues" evidence="6">
    <location>
        <begin position="144"/>
        <end position="158"/>
    </location>
</feature>
<feature type="region of interest" description="Disordered" evidence="6">
    <location>
        <begin position="672"/>
        <end position="759"/>
    </location>
</feature>
<feature type="compositionally biased region" description="Polar residues" evidence="6">
    <location>
        <begin position="480"/>
        <end position="489"/>
    </location>
</feature>
<evidence type="ECO:0000256" key="6">
    <source>
        <dbReference type="SAM" id="MobiDB-lite"/>
    </source>
</evidence>
<dbReference type="AlphaFoldDB" id="A0AAN8W7S6"/>
<feature type="domain" description="MBD" evidence="7">
    <location>
        <begin position="194"/>
        <end position="269"/>
    </location>
</feature>